<dbReference type="OrthoDB" id="2698480at2759"/>
<evidence type="ECO:0000313" key="3">
    <source>
        <dbReference type="Proteomes" id="UP000054217"/>
    </source>
</evidence>
<keyword evidence="3" id="KW-1185">Reference proteome</keyword>
<dbReference type="HOGENOM" id="CLU_000288_138_12_1"/>
<dbReference type="AlphaFoldDB" id="A0A0C3J9G2"/>
<dbReference type="STRING" id="870435.A0A0C3J9G2"/>
<sequence length="831" mass="93798">MLLLNVNAVLERDRAIEGDVTSTTTKVLEECDDAKTPYAILSHRWQKEVDHNEMMNLVEMEKAKPKEVSQKNGYKKILGACKQAVKDDLEWLWVDTCCIDKRSSSELSEAINSMYRWYENSTKCYAYLYDVDDRIFPTEPNLERFDKYKGWPEWFSRGWTLQELIAPKDIQFFNKEWAPIGNKRDLADTLEKITRISKDILISGLDSGVRSAAQIMSWAADRETARVEDRAYSLLGLFGVHMPMVYGEGKSAFQRLQLEIIRSSNDHSIFAWDPKGRVRRCGSILADDPNYFRDCDGIWSVEPEWFVQRFKSHIRDHVARHVVPTKSRMQSAVLIMRKRPHIKELSTCSIASGGLQVSLPVAPYPGSSPLFRVTLGCVASLVGPLMTIDLMSDSTHYYRFFGATGEPTKLPRVEQLFLSCDQGESRRSLRLDDRTVSFYGFKRCSTFPHSIVGNSVKLSLMNDLIVVIYTNKAGVRFALGLGHYLGSAWTHTICDESRSQTCMSWESCDGCRSQTSTSREGCNECRSRTCMSCESYAKEAHDSMWSRQADLALACNNKKSDHGDTTHTNPDTASFIKHAHLPRSIWAARTTWGVWYRGNCTVTIDILVCTGCCRGPLALETSTADWSGIETPGLMRQAVNPSSHIYALYMDGTKTHLLHFTGIEDVQLGDYGHCDPTFKCDGNIFQDLAAPDPAYDPIKRCISTGNDRTVAANIMTVRASGDSSSRLLLRQPEGLSLPNNRQLVLLLKSLSCHLTDKCLVTSVVRCTARNGHSRTKLCYLSKPQVWRRDTIKGGNSRSPNSKVTKEAIKYFSAMFGIEHLENYVRACFLHL</sequence>
<reference evidence="3" key="2">
    <citation type="submission" date="2015-01" db="EMBL/GenBank/DDBJ databases">
        <title>Evolutionary Origins and Diversification of the Mycorrhizal Mutualists.</title>
        <authorList>
            <consortium name="DOE Joint Genome Institute"/>
            <consortium name="Mycorrhizal Genomics Consortium"/>
            <person name="Kohler A."/>
            <person name="Kuo A."/>
            <person name="Nagy L.G."/>
            <person name="Floudas D."/>
            <person name="Copeland A."/>
            <person name="Barry K.W."/>
            <person name="Cichocki N."/>
            <person name="Veneault-Fourrey C."/>
            <person name="LaButti K."/>
            <person name="Lindquist E.A."/>
            <person name="Lipzen A."/>
            <person name="Lundell T."/>
            <person name="Morin E."/>
            <person name="Murat C."/>
            <person name="Riley R."/>
            <person name="Ohm R."/>
            <person name="Sun H."/>
            <person name="Tunlid A."/>
            <person name="Henrissat B."/>
            <person name="Grigoriev I.V."/>
            <person name="Hibbett D.S."/>
            <person name="Martin F."/>
        </authorList>
    </citation>
    <scope>NUCLEOTIDE SEQUENCE [LARGE SCALE GENOMIC DNA]</scope>
    <source>
        <strain evidence="3">Marx 270</strain>
    </source>
</reference>
<gene>
    <name evidence="2" type="ORF">M404DRAFT_401840</name>
</gene>
<dbReference type="PANTHER" id="PTHR10622:SF12">
    <property type="entry name" value="HET DOMAIN-CONTAINING PROTEIN"/>
    <property type="match status" value="1"/>
</dbReference>
<dbReference type="Proteomes" id="UP000054217">
    <property type="component" value="Unassembled WGS sequence"/>
</dbReference>
<name>A0A0C3J9G2_PISTI</name>
<accession>A0A0C3J9G2</accession>
<dbReference type="InterPro" id="IPR010730">
    <property type="entry name" value="HET"/>
</dbReference>
<evidence type="ECO:0000259" key="1">
    <source>
        <dbReference type="Pfam" id="PF06985"/>
    </source>
</evidence>
<dbReference type="InParanoid" id="A0A0C3J9G2"/>
<reference evidence="2 3" key="1">
    <citation type="submission" date="2014-04" db="EMBL/GenBank/DDBJ databases">
        <authorList>
            <consortium name="DOE Joint Genome Institute"/>
            <person name="Kuo A."/>
            <person name="Kohler A."/>
            <person name="Costa M.D."/>
            <person name="Nagy L.G."/>
            <person name="Floudas D."/>
            <person name="Copeland A."/>
            <person name="Barry K.W."/>
            <person name="Cichocki N."/>
            <person name="Veneault-Fourrey C."/>
            <person name="LaButti K."/>
            <person name="Lindquist E.A."/>
            <person name="Lipzen A."/>
            <person name="Lundell T."/>
            <person name="Morin E."/>
            <person name="Murat C."/>
            <person name="Sun H."/>
            <person name="Tunlid A."/>
            <person name="Henrissat B."/>
            <person name="Grigoriev I.V."/>
            <person name="Hibbett D.S."/>
            <person name="Martin F."/>
            <person name="Nordberg H.P."/>
            <person name="Cantor M.N."/>
            <person name="Hua S.X."/>
        </authorList>
    </citation>
    <scope>NUCLEOTIDE SEQUENCE [LARGE SCALE GENOMIC DNA]</scope>
    <source>
        <strain evidence="2 3">Marx 270</strain>
    </source>
</reference>
<dbReference type="PANTHER" id="PTHR10622">
    <property type="entry name" value="HET DOMAIN-CONTAINING PROTEIN"/>
    <property type="match status" value="1"/>
</dbReference>
<evidence type="ECO:0000313" key="2">
    <source>
        <dbReference type="EMBL" id="KIN94316.1"/>
    </source>
</evidence>
<organism evidence="2 3">
    <name type="scientific">Pisolithus tinctorius Marx 270</name>
    <dbReference type="NCBI Taxonomy" id="870435"/>
    <lineage>
        <taxon>Eukaryota</taxon>
        <taxon>Fungi</taxon>
        <taxon>Dikarya</taxon>
        <taxon>Basidiomycota</taxon>
        <taxon>Agaricomycotina</taxon>
        <taxon>Agaricomycetes</taxon>
        <taxon>Agaricomycetidae</taxon>
        <taxon>Boletales</taxon>
        <taxon>Sclerodermatineae</taxon>
        <taxon>Pisolithaceae</taxon>
        <taxon>Pisolithus</taxon>
    </lineage>
</organism>
<feature type="domain" description="Heterokaryon incompatibility" evidence="1">
    <location>
        <begin position="38"/>
        <end position="133"/>
    </location>
</feature>
<proteinExistence type="predicted"/>
<dbReference type="EMBL" id="KN832103">
    <property type="protein sequence ID" value="KIN94316.1"/>
    <property type="molecule type" value="Genomic_DNA"/>
</dbReference>
<dbReference type="Pfam" id="PF06985">
    <property type="entry name" value="HET"/>
    <property type="match status" value="1"/>
</dbReference>
<protein>
    <recommendedName>
        <fullName evidence="1">Heterokaryon incompatibility domain-containing protein</fullName>
    </recommendedName>
</protein>